<dbReference type="AlphaFoldDB" id="A0A8H3LZ71"/>
<protein>
    <submittedName>
        <fullName evidence="1">Uncharacterized protein</fullName>
    </submittedName>
</protein>
<sequence length="121" mass="14133">MITYWKLNTEKEFRFYDNDEIKEFTVGSVNRNANEWQTTLGEFILENKIIVLIENLWIEINIDLSNKLILEDIGKISDNDCIDDENVNISLTNSKSHIKGKNIMNYNIDDLVNKYGLDLNS</sequence>
<dbReference type="EMBL" id="BLAL01000261">
    <property type="protein sequence ID" value="GES97703.1"/>
    <property type="molecule type" value="Genomic_DNA"/>
</dbReference>
<gene>
    <name evidence="1" type="ORF">RCL2_002428000</name>
</gene>
<accession>A0A8H3LZ71</accession>
<evidence type="ECO:0000313" key="2">
    <source>
        <dbReference type="Proteomes" id="UP000615446"/>
    </source>
</evidence>
<comment type="caution">
    <text evidence="1">The sequence shown here is derived from an EMBL/GenBank/DDBJ whole genome shotgun (WGS) entry which is preliminary data.</text>
</comment>
<reference evidence="1" key="1">
    <citation type="submission" date="2019-10" db="EMBL/GenBank/DDBJ databases">
        <title>Conservation and host-specific expression of non-tandemly repeated heterogenous ribosome RNA gene in arbuscular mycorrhizal fungi.</title>
        <authorList>
            <person name="Maeda T."/>
            <person name="Kobayashi Y."/>
            <person name="Nakagawa T."/>
            <person name="Ezawa T."/>
            <person name="Yamaguchi K."/>
            <person name="Bino T."/>
            <person name="Nishimoto Y."/>
            <person name="Shigenobu S."/>
            <person name="Kawaguchi M."/>
        </authorList>
    </citation>
    <scope>NUCLEOTIDE SEQUENCE</scope>
    <source>
        <strain evidence="1">HR1</strain>
    </source>
</reference>
<name>A0A8H3LZ71_9GLOM</name>
<proteinExistence type="predicted"/>
<dbReference type="OrthoDB" id="2399958at2759"/>
<dbReference type="Proteomes" id="UP000615446">
    <property type="component" value="Unassembled WGS sequence"/>
</dbReference>
<evidence type="ECO:0000313" key="1">
    <source>
        <dbReference type="EMBL" id="GES97703.1"/>
    </source>
</evidence>
<organism evidence="1 2">
    <name type="scientific">Rhizophagus clarus</name>
    <dbReference type="NCBI Taxonomy" id="94130"/>
    <lineage>
        <taxon>Eukaryota</taxon>
        <taxon>Fungi</taxon>
        <taxon>Fungi incertae sedis</taxon>
        <taxon>Mucoromycota</taxon>
        <taxon>Glomeromycotina</taxon>
        <taxon>Glomeromycetes</taxon>
        <taxon>Glomerales</taxon>
        <taxon>Glomeraceae</taxon>
        <taxon>Rhizophagus</taxon>
    </lineage>
</organism>